<feature type="region of interest" description="Disordered" evidence="6">
    <location>
        <begin position="1"/>
        <end position="24"/>
    </location>
</feature>
<dbReference type="GO" id="GO:0003735">
    <property type="term" value="F:structural constituent of ribosome"/>
    <property type="evidence" value="ECO:0007669"/>
    <property type="project" value="InterPro"/>
</dbReference>
<dbReference type="EMBL" id="DXBB01000119">
    <property type="protein sequence ID" value="HIZ73516.1"/>
    <property type="molecule type" value="Genomic_DNA"/>
</dbReference>
<dbReference type="PANTHER" id="PTHR39080:SF1">
    <property type="entry name" value="LARGE RIBOSOMAL SUBUNIT PROTEIN BL28A"/>
    <property type="match status" value="1"/>
</dbReference>
<dbReference type="GO" id="GO:0005840">
    <property type="term" value="C:ribosome"/>
    <property type="evidence" value="ECO:0007669"/>
    <property type="project" value="UniProtKB-KW"/>
</dbReference>
<proteinExistence type="inferred from homology"/>
<keyword evidence="3 5" id="KW-0687">Ribonucleoprotein</keyword>
<dbReference type="InterPro" id="IPR026569">
    <property type="entry name" value="Ribosomal_bL28"/>
</dbReference>
<evidence type="ECO:0000256" key="4">
    <source>
        <dbReference type="ARBA" id="ARBA00035174"/>
    </source>
</evidence>
<dbReference type="Pfam" id="PF00830">
    <property type="entry name" value="Ribosomal_L28"/>
    <property type="match status" value="1"/>
</dbReference>
<evidence type="ECO:0000256" key="1">
    <source>
        <dbReference type="ARBA" id="ARBA00008760"/>
    </source>
</evidence>
<dbReference type="Gene3D" id="2.30.170.40">
    <property type="entry name" value="Ribosomal protein L28/L24"/>
    <property type="match status" value="1"/>
</dbReference>
<protein>
    <recommendedName>
        <fullName evidence="4 5">Large ribosomal subunit protein bL28</fullName>
    </recommendedName>
</protein>
<organism evidence="7 8">
    <name type="scientific">Candidatus Gallimonas intestinavium</name>
    <dbReference type="NCBI Taxonomy" id="2838603"/>
    <lineage>
        <taxon>Bacteria</taxon>
        <taxon>Bacillati</taxon>
        <taxon>Bacillota</taxon>
        <taxon>Clostridia</taxon>
        <taxon>Candidatus Gallimonas</taxon>
    </lineage>
</organism>
<evidence type="ECO:0000256" key="5">
    <source>
        <dbReference type="HAMAP-Rule" id="MF_00373"/>
    </source>
</evidence>
<dbReference type="NCBIfam" id="TIGR00009">
    <property type="entry name" value="L28"/>
    <property type="match status" value="1"/>
</dbReference>
<evidence type="ECO:0000313" key="7">
    <source>
        <dbReference type="EMBL" id="HIZ73516.1"/>
    </source>
</evidence>
<dbReference type="GO" id="GO:0006412">
    <property type="term" value="P:translation"/>
    <property type="evidence" value="ECO:0007669"/>
    <property type="project" value="UniProtKB-UniRule"/>
</dbReference>
<evidence type="ECO:0000256" key="2">
    <source>
        <dbReference type="ARBA" id="ARBA00022980"/>
    </source>
</evidence>
<evidence type="ECO:0000256" key="6">
    <source>
        <dbReference type="SAM" id="MobiDB-lite"/>
    </source>
</evidence>
<dbReference type="GO" id="GO:1990904">
    <property type="term" value="C:ribonucleoprotein complex"/>
    <property type="evidence" value="ECO:0007669"/>
    <property type="project" value="UniProtKB-KW"/>
</dbReference>
<name>A0A9D2G779_9FIRM</name>
<dbReference type="AlphaFoldDB" id="A0A9D2G779"/>
<dbReference type="SUPFAM" id="SSF143800">
    <property type="entry name" value="L28p-like"/>
    <property type="match status" value="1"/>
</dbReference>
<keyword evidence="2 5" id="KW-0689">Ribosomal protein</keyword>
<sequence length="62" mass="6936">MSRVCSVCGKGQTSGNNVSHSNRKTRRTFQANVQKVSYVKDGKVVNDYVCARCLKSNKIERV</sequence>
<dbReference type="InterPro" id="IPR034704">
    <property type="entry name" value="Ribosomal_bL28/bL31-like_sf"/>
</dbReference>
<reference evidence="7" key="1">
    <citation type="journal article" date="2021" name="PeerJ">
        <title>Extensive microbial diversity within the chicken gut microbiome revealed by metagenomics and culture.</title>
        <authorList>
            <person name="Gilroy R."/>
            <person name="Ravi A."/>
            <person name="Getino M."/>
            <person name="Pursley I."/>
            <person name="Horton D.L."/>
            <person name="Alikhan N.F."/>
            <person name="Baker D."/>
            <person name="Gharbi K."/>
            <person name="Hall N."/>
            <person name="Watson M."/>
            <person name="Adriaenssens E.M."/>
            <person name="Foster-Nyarko E."/>
            <person name="Jarju S."/>
            <person name="Secka A."/>
            <person name="Antonio M."/>
            <person name="Oren A."/>
            <person name="Chaudhuri R.R."/>
            <person name="La Ragione R."/>
            <person name="Hildebrand F."/>
            <person name="Pallen M.J."/>
        </authorList>
    </citation>
    <scope>NUCLEOTIDE SEQUENCE</scope>
    <source>
        <strain evidence="7">ChiW7-2402</strain>
    </source>
</reference>
<comment type="similarity">
    <text evidence="1 5">Belongs to the bacterial ribosomal protein bL28 family.</text>
</comment>
<comment type="caution">
    <text evidence="7">The sequence shown here is derived from an EMBL/GenBank/DDBJ whole genome shotgun (WGS) entry which is preliminary data.</text>
</comment>
<reference evidence="7" key="2">
    <citation type="submission" date="2021-04" db="EMBL/GenBank/DDBJ databases">
        <authorList>
            <person name="Gilroy R."/>
        </authorList>
    </citation>
    <scope>NUCLEOTIDE SEQUENCE</scope>
    <source>
        <strain evidence="7">ChiW7-2402</strain>
    </source>
</reference>
<dbReference type="HAMAP" id="MF_00373">
    <property type="entry name" value="Ribosomal_bL28"/>
    <property type="match status" value="1"/>
</dbReference>
<dbReference type="InterPro" id="IPR050096">
    <property type="entry name" value="Bacterial_rp_bL28"/>
</dbReference>
<dbReference type="InterPro" id="IPR037147">
    <property type="entry name" value="Ribosomal_bL28_sf"/>
</dbReference>
<dbReference type="Proteomes" id="UP000824102">
    <property type="component" value="Unassembled WGS sequence"/>
</dbReference>
<dbReference type="PANTHER" id="PTHR39080">
    <property type="entry name" value="50S RIBOSOMAL PROTEIN L28"/>
    <property type="match status" value="1"/>
</dbReference>
<gene>
    <name evidence="5 7" type="primary">rpmB</name>
    <name evidence="7" type="ORF">H9964_08040</name>
</gene>
<evidence type="ECO:0000256" key="3">
    <source>
        <dbReference type="ARBA" id="ARBA00023274"/>
    </source>
</evidence>
<feature type="compositionally biased region" description="Polar residues" evidence="6">
    <location>
        <begin position="11"/>
        <end position="20"/>
    </location>
</feature>
<evidence type="ECO:0000313" key="8">
    <source>
        <dbReference type="Proteomes" id="UP000824102"/>
    </source>
</evidence>
<dbReference type="InterPro" id="IPR001383">
    <property type="entry name" value="Ribosomal_bL28_bact-type"/>
</dbReference>
<accession>A0A9D2G779</accession>